<evidence type="ECO:0000313" key="5">
    <source>
        <dbReference type="Proteomes" id="UP001634394"/>
    </source>
</evidence>
<dbReference type="SUPFAM" id="SSF52540">
    <property type="entry name" value="P-loop containing nucleoside triphosphate hydrolases"/>
    <property type="match status" value="1"/>
</dbReference>
<dbReference type="SUPFAM" id="SSF50998">
    <property type="entry name" value="Quinoprotein alcohol dehydrogenase-like"/>
    <property type="match status" value="1"/>
</dbReference>
<dbReference type="PANTHER" id="PTHR19871">
    <property type="entry name" value="BETA TRANSDUCIN-RELATED PROTEIN"/>
    <property type="match status" value="1"/>
</dbReference>
<dbReference type="Proteomes" id="UP001634394">
    <property type="component" value="Unassembled WGS sequence"/>
</dbReference>
<dbReference type="InterPro" id="IPR015943">
    <property type="entry name" value="WD40/YVTN_repeat-like_dom_sf"/>
</dbReference>
<dbReference type="InterPro" id="IPR052752">
    <property type="entry name" value="NACHT-WD_repeat"/>
</dbReference>
<sequence length="1735" mass="197560">MTDSVHWNNTVKNIIVGNVRLDDIPEIPQRAVRVYISSTGRDSQTERNSFVENVYPKLREYCRENYGVDFQAVDLHWGVSKDAKTLDLERLNFCQQELLRCHEFSAGPSFVAFVGQRYGKCPLPSVIPAHEYDKLRVALKGHRSRDTRNAPLLDVWYKKDDNSVPPVYVLADVKSNLPSIDDVDKTRRSNAMNQWLEAEKELRRLLCKGAELSYFEGLIDGDTKQKYFMSEQETEIQYGMEEADNPRLRCVLLMRTIVDLKNYVDDPQAPNFAEIFYNEKQERLEIDAAAAEKLKQLKTRARGIMSENNTKEYEVLWRYDDVINPVLHDKYLSQLNAETFEVLKRLVDQTVSRIKFETEPEIYEEALQHWQRCKRKAANFYGMIEYMDRLKSYIKGAHDTPLVLYGPSGSGKSTLLSKIALDVAELCGGNVICIIRFVAYTPKSYDIKQIIMAICVQLLYALGRNPNDIPFDFEDLQKFFHDLLESVSSRRTVLICLDAVHKLQPEYNAHLLSWLPKQLKKNVRIIITTHQEQHSILQRLREEVIETSSSYVNLTQLSLQEAGNFLHYLLGCYGRRVTEKQTQIFLNAFQKCSIPMYVQLVADAARRFSSFAEIKGASLPTTVSEAIYKLFDLLEEKYSSLIVSKSMGYIVASVTGLSDCEMEDLLSMDDAVMKEIYGDRKATFKRVPCIWWLRIKSEIEHFLHHREADGVTVYFWSHDEFLNVIRAKYLQNDEIVKSLHSVLADYFLGTWVGRAKPDGVSDDGANRLVVSQPLSFQSADGYTRFNKRKYDQVPKHLYLAGRLKELNSLVLFNYEWLYNKIKALSLTHILADFALNPGEEATLVEEALHVAEPTIQSNINNLAPEIVGHLLPYYKSHPNIRALVQQCDTDGSKHCAFIPNFPYFQVPGSSLQFTLTSLITGQFYTLTNEDRFVMVKERESSHIYVFDVTTGEMKKGVFASNGELFVSPSGKLFIIVDHVTEKSIKVHKADNGEYVGQLIVMNHIDLKPKEKYKMGAVSITDERLAVIVTTETSYLCIADLTTCQFLQIIGLDGRCSVCEVTPGGRYVYCNSNEFILTYDMYSLEHICTLSVGYHPTSLAFTKDGFRTFLANDKEAKLLVMHIHRGVVEMAYKTVLEQDMPDDKIVSLRVSPKDDHVLIQGKSNILVYNRFNEKVCAKFCRPPDVPKEFKLPKSYYTDLYFTHAEFSRDGNFVIGTIFRNIYVWQISTNNLITTIQAPVGIITELLVSQHRNQIITHLQGSKDIQVWNIDEAVNHISMLDKLTGSVDDIKLTKDSTMAYIKCKDSDEIGVISMSNGVMLDLLTHDSPVHDFAITPDGRYVFVSTIVKKRNTAVKIWSMEERKIIKELGNTTGFCVSPNVDEFILFVAQEELLFKAPFYIHYFNFTANSLQETTHPLALKYVLSTPFLTGDDKFLIILTAQDYVESEAFFDTPTICAFSMEDDMKVSYYTPESFREAVEITTILDLNPVSGHSSSIRVIYEKFTIPSNETNRNMSSLGLIHLDINTGSITLLCEPFVSQDVPLNRLVYADSSFCIDPGYKIFDIISSCYVKTLPNPGVPPVLVALNGAVVLYYKGSQINAVRVQDGEIIGTCEVHSKICHVKLCRDQRTIVVGCVDGLVVSYVLIDPSDSNEESRHVVKCLKSRQLDVTDENEGRHSRAWDKMEKETCSTYSRPPSALSLGPRDQVLLKSIKPAPKVRPKSDTMMYLNARSKTCAIM</sequence>
<dbReference type="Pfam" id="PF25469">
    <property type="entry name" value="WHD_NWD1"/>
    <property type="match status" value="1"/>
</dbReference>
<keyword evidence="5" id="KW-1185">Reference proteome</keyword>
<dbReference type="Gene3D" id="1.25.40.370">
    <property type="match status" value="1"/>
</dbReference>
<protein>
    <recommendedName>
        <fullName evidence="3">AAA+ ATPase domain-containing protein</fullName>
    </recommendedName>
</protein>
<evidence type="ECO:0000256" key="1">
    <source>
        <dbReference type="ARBA" id="ARBA00022574"/>
    </source>
</evidence>
<dbReference type="InterPro" id="IPR001680">
    <property type="entry name" value="WD40_rpt"/>
</dbReference>
<dbReference type="Gene3D" id="3.40.50.300">
    <property type="entry name" value="P-loop containing nucleotide triphosphate hydrolases"/>
    <property type="match status" value="1"/>
</dbReference>
<dbReference type="SUPFAM" id="SSF50952">
    <property type="entry name" value="Soluble quinoprotein glucose dehydrogenase"/>
    <property type="match status" value="1"/>
</dbReference>
<dbReference type="PANTHER" id="PTHR19871:SF14">
    <property type="entry name" value="DUF4062 DOMAIN-CONTAINING PROTEIN"/>
    <property type="match status" value="1"/>
</dbReference>
<accession>A0ABD3W6B1</accession>
<gene>
    <name evidence="4" type="ORF">ACJMK2_042097</name>
</gene>
<reference evidence="4 5" key="1">
    <citation type="submission" date="2024-11" db="EMBL/GenBank/DDBJ databases">
        <title>Chromosome-level genome assembly of the freshwater bivalve Anodonta woodiana.</title>
        <authorList>
            <person name="Chen X."/>
        </authorList>
    </citation>
    <scope>NUCLEOTIDE SEQUENCE [LARGE SCALE GENOMIC DNA]</scope>
    <source>
        <strain evidence="4">MN2024</strain>
        <tissue evidence="4">Gills</tissue>
    </source>
</reference>
<evidence type="ECO:0000313" key="4">
    <source>
        <dbReference type="EMBL" id="KAL3869412.1"/>
    </source>
</evidence>
<comment type="caution">
    <text evidence="4">The sequence shown here is derived from an EMBL/GenBank/DDBJ whole genome shotgun (WGS) entry which is preliminary data.</text>
</comment>
<dbReference type="InterPro" id="IPR011047">
    <property type="entry name" value="Quinoprotein_ADH-like_sf"/>
</dbReference>
<feature type="domain" description="AAA+ ATPase" evidence="3">
    <location>
        <begin position="398"/>
        <end position="550"/>
    </location>
</feature>
<evidence type="ECO:0000256" key="2">
    <source>
        <dbReference type="ARBA" id="ARBA00022737"/>
    </source>
</evidence>
<keyword evidence="1" id="KW-0853">WD repeat</keyword>
<dbReference type="InterPro" id="IPR007111">
    <property type="entry name" value="NACHT_NTPase"/>
</dbReference>
<dbReference type="InterPro" id="IPR027417">
    <property type="entry name" value="P-loop_NTPase"/>
</dbReference>
<dbReference type="Gene3D" id="2.130.10.10">
    <property type="entry name" value="YVTN repeat-like/Quinoprotein amine dehydrogenase"/>
    <property type="match status" value="2"/>
</dbReference>
<dbReference type="Pfam" id="PF05729">
    <property type="entry name" value="NACHT"/>
    <property type="match status" value="1"/>
</dbReference>
<dbReference type="InterPro" id="IPR003593">
    <property type="entry name" value="AAA+_ATPase"/>
</dbReference>
<proteinExistence type="predicted"/>
<name>A0ABD3W6B1_SINWO</name>
<dbReference type="InterPro" id="IPR057588">
    <property type="entry name" value="NWD1/2-like_WH"/>
</dbReference>
<dbReference type="SMART" id="SM00320">
    <property type="entry name" value="WD40"/>
    <property type="match status" value="4"/>
</dbReference>
<dbReference type="EMBL" id="JBJQND010000008">
    <property type="protein sequence ID" value="KAL3869412.1"/>
    <property type="molecule type" value="Genomic_DNA"/>
</dbReference>
<dbReference type="InterPro" id="IPR011041">
    <property type="entry name" value="Quinoprot_gluc/sorb_DH_b-prop"/>
</dbReference>
<keyword evidence="2" id="KW-0677">Repeat</keyword>
<organism evidence="4 5">
    <name type="scientific">Sinanodonta woodiana</name>
    <name type="common">Chinese pond mussel</name>
    <name type="synonym">Anodonta woodiana</name>
    <dbReference type="NCBI Taxonomy" id="1069815"/>
    <lineage>
        <taxon>Eukaryota</taxon>
        <taxon>Metazoa</taxon>
        <taxon>Spiralia</taxon>
        <taxon>Lophotrochozoa</taxon>
        <taxon>Mollusca</taxon>
        <taxon>Bivalvia</taxon>
        <taxon>Autobranchia</taxon>
        <taxon>Heteroconchia</taxon>
        <taxon>Palaeoheterodonta</taxon>
        <taxon>Unionida</taxon>
        <taxon>Unionoidea</taxon>
        <taxon>Unionidae</taxon>
        <taxon>Unioninae</taxon>
        <taxon>Sinanodonta</taxon>
    </lineage>
</organism>
<dbReference type="SMART" id="SM00382">
    <property type="entry name" value="AAA"/>
    <property type="match status" value="1"/>
</dbReference>
<evidence type="ECO:0000259" key="3">
    <source>
        <dbReference type="SMART" id="SM00382"/>
    </source>
</evidence>